<dbReference type="STRING" id="34508.A0A4U8V0D4"/>
<accession>A0A4U8V0D4</accession>
<name>A0A4U8V0D4_STECR</name>
<dbReference type="EMBL" id="CM016762">
    <property type="protein sequence ID" value="TMS39281.1"/>
    <property type="molecule type" value="Genomic_DNA"/>
</dbReference>
<dbReference type="Pfam" id="PF19444">
    <property type="entry name" value="MTP_lip_bd"/>
    <property type="match status" value="1"/>
</dbReference>
<reference evidence="8 9" key="1">
    <citation type="journal article" date="2015" name="Genome Biol.">
        <title>Comparative genomics of Steinernema reveals deeply conserved gene regulatory networks.</title>
        <authorList>
            <person name="Dillman A.R."/>
            <person name="Macchietto M."/>
            <person name="Porter C.F."/>
            <person name="Rogers A."/>
            <person name="Williams B."/>
            <person name="Antoshechkin I."/>
            <person name="Lee M.M."/>
            <person name="Goodwin Z."/>
            <person name="Lu X."/>
            <person name="Lewis E.E."/>
            <person name="Goodrich-Blair H."/>
            <person name="Stock S.P."/>
            <person name="Adams B.J."/>
            <person name="Sternberg P.W."/>
            <person name="Mortazavi A."/>
        </authorList>
    </citation>
    <scope>NUCLEOTIDE SEQUENCE [LARGE SCALE GENOMIC DNA]</scope>
    <source>
        <strain evidence="8 9">ALL</strain>
    </source>
</reference>
<dbReference type="InterPro" id="IPR045811">
    <property type="entry name" value="MTP_lip-bd"/>
</dbReference>
<dbReference type="PANTHER" id="PTHR13024">
    <property type="entry name" value="MICROSOMAL TRIGLYCERIDE TRANSFER PROTEIN, LARGE SUBUNIT"/>
    <property type="match status" value="1"/>
</dbReference>
<dbReference type="Gene3D" id="1.25.10.20">
    <property type="entry name" value="Vitellinogen, superhelical"/>
    <property type="match status" value="1"/>
</dbReference>
<organism evidence="8 9">
    <name type="scientific">Steinernema carpocapsae</name>
    <name type="common">Entomopathogenic nematode</name>
    <dbReference type="NCBI Taxonomy" id="34508"/>
    <lineage>
        <taxon>Eukaryota</taxon>
        <taxon>Metazoa</taxon>
        <taxon>Ecdysozoa</taxon>
        <taxon>Nematoda</taxon>
        <taxon>Chromadorea</taxon>
        <taxon>Rhabditida</taxon>
        <taxon>Tylenchina</taxon>
        <taxon>Panagrolaimomorpha</taxon>
        <taxon>Strongyloidoidea</taxon>
        <taxon>Steinernematidae</taxon>
        <taxon>Steinernema</taxon>
    </lineage>
</organism>
<keyword evidence="4" id="KW-0256">Endoplasmic reticulum</keyword>
<protein>
    <recommendedName>
        <fullName evidence="7">MTP large subunit lipid-binding domain-containing protein</fullName>
    </recommendedName>
</protein>
<dbReference type="GO" id="GO:0042157">
    <property type="term" value="P:lipoprotein metabolic process"/>
    <property type="evidence" value="ECO:0007669"/>
    <property type="project" value="TreeGrafter"/>
</dbReference>
<evidence type="ECO:0000256" key="5">
    <source>
        <dbReference type="SAM" id="MobiDB-lite"/>
    </source>
</evidence>
<feature type="signal peptide" evidence="6">
    <location>
        <begin position="1"/>
        <end position="22"/>
    </location>
</feature>
<evidence type="ECO:0000313" key="8">
    <source>
        <dbReference type="EMBL" id="TMS39281.1"/>
    </source>
</evidence>
<dbReference type="GO" id="GO:0005548">
    <property type="term" value="F:phospholipid transporter activity"/>
    <property type="evidence" value="ECO:0007669"/>
    <property type="project" value="InterPro"/>
</dbReference>
<evidence type="ECO:0000256" key="3">
    <source>
        <dbReference type="ARBA" id="ARBA00022729"/>
    </source>
</evidence>
<dbReference type="GO" id="GO:0016323">
    <property type="term" value="C:basolateral plasma membrane"/>
    <property type="evidence" value="ECO:0007669"/>
    <property type="project" value="TreeGrafter"/>
</dbReference>
<reference evidence="8 9" key="2">
    <citation type="journal article" date="2019" name="G3 (Bethesda)">
        <title>Hybrid Assembly of the Genome of the Entomopathogenic Nematode Steinernema carpocapsae Identifies the X-Chromosome.</title>
        <authorList>
            <person name="Serra L."/>
            <person name="Macchietto M."/>
            <person name="Macias-Munoz A."/>
            <person name="McGill C.J."/>
            <person name="Rodriguez I.M."/>
            <person name="Rodriguez B."/>
            <person name="Murad R."/>
            <person name="Mortazavi A."/>
        </authorList>
    </citation>
    <scope>NUCLEOTIDE SEQUENCE [LARGE SCALE GENOMIC DNA]</scope>
    <source>
        <strain evidence="8 9">ALL</strain>
    </source>
</reference>
<comment type="caution">
    <text evidence="8">The sequence shown here is derived from an EMBL/GenBank/DDBJ whole genome shotgun (WGS) entry which is preliminary data.</text>
</comment>
<dbReference type="GO" id="GO:0005794">
    <property type="term" value="C:Golgi apparatus"/>
    <property type="evidence" value="ECO:0007669"/>
    <property type="project" value="TreeGrafter"/>
</dbReference>
<keyword evidence="9" id="KW-1185">Reference proteome</keyword>
<dbReference type="AlphaFoldDB" id="A0A4U8V0D4"/>
<evidence type="ECO:0000256" key="4">
    <source>
        <dbReference type="ARBA" id="ARBA00022824"/>
    </source>
</evidence>
<feature type="domain" description="MTP large subunit lipid-binding" evidence="7">
    <location>
        <begin position="671"/>
        <end position="888"/>
    </location>
</feature>
<keyword evidence="3 6" id="KW-0732">Signal</keyword>
<dbReference type="EMBL" id="AZBU02000001">
    <property type="protein sequence ID" value="TMS39281.1"/>
    <property type="molecule type" value="Genomic_DNA"/>
</dbReference>
<dbReference type="OrthoDB" id="5865932at2759"/>
<keyword evidence="2" id="KW-0813">Transport</keyword>
<evidence type="ECO:0000313" key="9">
    <source>
        <dbReference type="Proteomes" id="UP000298663"/>
    </source>
</evidence>
<dbReference type="GO" id="GO:0005783">
    <property type="term" value="C:endoplasmic reticulum"/>
    <property type="evidence" value="ECO:0007669"/>
    <property type="project" value="UniProtKB-SubCell"/>
</dbReference>
<dbReference type="PANTHER" id="PTHR13024:SF0">
    <property type="entry name" value="MICROSOMAL TRIACYLGLYCEROL TRANSFER PROTEIN"/>
    <property type="match status" value="1"/>
</dbReference>
<evidence type="ECO:0000256" key="2">
    <source>
        <dbReference type="ARBA" id="ARBA00022448"/>
    </source>
</evidence>
<sequence length="927" mass="104101">MCSAMLDRRSVFVIALLALAWAAEEKAPVAEEVQTATEAQKPKAIDIGNLGNAGEMPTKTRLIQYEYNYKGVTSMYESSTYSKHKTEVGIEAKFMYETLHHDPRGRVLARYELLECISGPCNMKVPVFYLDYVQGGNNLMGLYVKLDSPDDKVYWNLISAIIYGIYSPAIGGAGDRQNVNTPFGLCNFVFGRPQDKRFSRKINNCHIGGERNQSLIDGALLHNYNQDILYIQNTKHDADIVLTEISEKFEVRSPLHKKFSMIVEATTNLEMMNRTRRYVDRYCPYGTLTGDCAAQFFNATFLGSNWREIKKNIVMDVPHPAKFEKTVQVYRDHLYEMGDSETCNQHSKLFGEMVKTAVEASEAELEAALHKPENDIIMTPLAQVLASVGSVEALNVGKNVLSTEAPDVLVPFVRALAFTTRITDPMLSIVKTWRHEICAESKENLCAELSYTFATLLRRRCEQTTSNMNACNKGKDQLVNEFIDELTACSDDKCTLESLKILINLPVDAAFNLSLSAICNADHTSKVSEAALKLLALRAPDKHDSATIKKLVRVFRNVCQRQSSRSESLLALDILLKSVPTHQSIGTYLLRSETNNPDDQEKWAYFYDAINATRAKLEKVDEYWRLLRNFRVFRPNWAQRSLIASSNAQNIRAADLGTFKIFFDSREEFANGGLFKRSVFDVDMLFGLNRLSHLFQLNLDSTGLAESLGGSEDEGEDEQDKDKEEEEMSASAQLMLLNHRSPDRVFFEGYSELMSVVWGANGASAKLHEDNVVFRHFTNSLPLISGVCLKWNAIGAMSMKIFGSMEVSLWNRDSNTDVTTNVSISLDNSFEVFNQDESLARASSSLGVVGSVAINTKAEFLEEPYKNCITPSRGNTQIIREYKYKDGKKPGMTLTREMVAPGNTYASSAAKTAVCRHFYDGELTFNH</sequence>
<evidence type="ECO:0000259" key="7">
    <source>
        <dbReference type="Pfam" id="PF19444"/>
    </source>
</evidence>
<evidence type="ECO:0000256" key="6">
    <source>
        <dbReference type="SAM" id="SignalP"/>
    </source>
</evidence>
<evidence type="ECO:0000256" key="1">
    <source>
        <dbReference type="ARBA" id="ARBA00004240"/>
    </source>
</evidence>
<dbReference type="InterPro" id="IPR039988">
    <property type="entry name" value="MTTP"/>
</dbReference>
<feature type="region of interest" description="Disordered" evidence="5">
    <location>
        <begin position="706"/>
        <end position="728"/>
    </location>
</feature>
<comment type="subcellular location">
    <subcellularLocation>
        <location evidence="1">Endoplasmic reticulum</location>
    </subcellularLocation>
</comment>
<proteinExistence type="predicted"/>
<dbReference type="GO" id="GO:0008289">
    <property type="term" value="F:lipid binding"/>
    <property type="evidence" value="ECO:0007669"/>
    <property type="project" value="InterPro"/>
</dbReference>
<feature type="compositionally biased region" description="Acidic residues" evidence="5">
    <location>
        <begin position="711"/>
        <end position="728"/>
    </location>
</feature>
<dbReference type="InterPro" id="IPR011030">
    <property type="entry name" value="Lipovitellin_superhlx_dom"/>
</dbReference>
<dbReference type="Proteomes" id="UP000298663">
    <property type="component" value="Chromosome X"/>
</dbReference>
<feature type="chain" id="PRO_5020851013" description="MTP large subunit lipid-binding domain-containing protein" evidence="6">
    <location>
        <begin position="23"/>
        <end position="927"/>
    </location>
</feature>
<gene>
    <name evidence="8" type="ORF">L596_005830</name>
</gene>